<accession>A0ABD3AD56</accession>
<name>A0ABD3AD56_9GENT</name>
<keyword evidence="2" id="KW-1185">Reference proteome</keyword>
<proteinExistence type="predicted"/>
<dbReference type="Proteomes" id="UP001630127">
    <property type="component" value="Unassembled WGS sequence"/>
</dbReference>
<evidence type="ECO:0000313" key="1">
    <source>
        <dbReference type="EMBL" id="KAL3528712.1"/>
    </source>
</evidence>
<dbReference type="EMBL" id="JBJUIK010000004">
    <property type="protein sequence ID" value="KAL3528712.1"/>
    <property type="molecule type" value="Genomic_DNA"/>
</dbReference>
<gene>
    <name evidence="1" type="ORF">ACH5RR_008034</name>
</gene>
<evidence type="ECO:0000313" key="2">
    <source>
        <dbReference type="Proteomes" id="UP001630127"/>
    </source>
</evidence>
<dbReference type="AlphaFoldDB" id="A0ABD3AD56"/>
<organism evidence="1 2">
    <name type="scientific">Cinchona calisaya</name>
    <dbReference type="NCBI Taxonomy" id="153742"/>
    <lineage>
        <taxon>Eukaryota</taxon>
        <taxon>Viridiplantae</taxon>
        <taxon>Streptophyta</taxon>
        <taxon>Embryophyta</taxon>
        <taxon>Tracheophyta</taxon>
        <taxon>Spermatophyta</taxon>
        <taxon>Magnoliopsida</taxon>
        <taxon>eudicotyledons</taxon>
        <taxon>Gunneridae</taxon>
        <taxon>Pentapetalae</taxon>
        <taxon>asterids</taxon>
        <taxon>lamiids</taxon>
        <taxon>Gentianales</taxon>
        <taxon>Rubiaceae</taxon>
        <taxon>Cinchonoideae</taxon>
        <taxon>Cinchoneae</taxon>
        <taxon>Cinchona</taxon>
    </lineage>
</organism>
<reference evidence="1 2" key="1">
    <citation type="submission" date="2024-11" db="EMBL/GenBank/DDBJ databases">
        <title>A near-complete genome assembly of Cinchona calisaya.</title>
        <authorList>
            <person name="Lian D.C."/>
            <person name="Zhao X.W."/>
            <person name="Wei L."/>
        </authorList>
    </citation>
    <scope>NUCLEOTIDE SEQUENCE [LARGE SCALE GENOMIC DNA]</scope>
    <source>
        <tissue evidence="1">Nenye</tissue>
    </source>
</reference>
<sequence>MIAEDALRKEFGRFAKLRNPHLQANSYRQHRWNAPISIGALEKWVVIATSEPVVELVGLPESDEGQPPVNKAKSVEIKVQVETSVISLPDKGKDPMESTDLPFEKFIQEWPICTDDLRFKEILGLFACCIFVERHCIC</sequence>
<protein>
    <recommendedName>
        <fullName evidence="3">Transposase</fullName>
    </recommendedName>
</protein>
<comment type="caution">
    <text evidence="1">The sequence shown here is derived from an EMBL/GenBank/DDBJ whole genome shotgun (WGS) entry which is preliminary data.</text>
</comment>
<evidence type="ECO:0008006" key="3">
    <source>
        <dbReference type="Google" id="ProtNLM"/>
    </source>
</evidence>